<dbReference type="PROSITE" id="PS50937">
    <property type="entry name" value="HTH_MERR_2"/>
    <property type="match status" value="1"/>
</dbReference>
<dbReference type="SUPFAM" id="SSF52242">
    <property type="entry name" value="Cobalamin (vitamin B12)-binding domain"/>
    <property type="match status" value="1"/>
</dbReference>
<dbReference type="SMART" id="SM00422">
    <property type="entry name" value="HTH_MERR"/>
    <property type="match status" value="1"/>
</dbReference>
<evidence type="ECO:0000256" key="1">
    <source>
        <dbReference type="SAM" id="MobiDB-lite"/>
    </source>
</evidence>
<evidence type="ECO:0000259" key="2">
    <source>
        <dbReference type="PROSITE" id="PS50937"/>
    </source>
</evidence>
<organism evidence="3 4">
    <name type="scientific">Isosphaera pallida (strain ATCC 43644 / DSM 9630 / IS1B)</name>
    <dbReference type="NCBI Taxonomy" id="575540"/>
    <lineage>
        <taxon>Bacteria</taxon>
        <taxon>Pseudomonadati</taxon>
        <taxon>Planctomycetota</taxon>
        <taxon>Planctomycetia</taxon>
        <taxon>Isosphaerales</taxon>
        <taxon>Isosphaeraceae</taxon>
        <taxon>Isosphaera</taxon>
    </lineage>
</organism>
<dbReference type="InterPro" id="IPR036594">
    <property type="entry name" value="Meth_synthase_dom"/>
</dbReference>
<dbReference type="RefSeq" id="WP_013565810.1">
    <property type="nucleotide sequence ID" value="NC_014962.1"/>
</dbReference>
<dbReference type="InterPro" id="IPR036724">
    <property type="entry name" value="Cobalamin-bd_sf"/>
</dbReference>
<feature type="compositionally biased region" description="Polar residues" evidence="1">
    <location>
        <begin position="341"/>
        <end position="356"/>
    </location>
</feature>
<feature type="compositionally biased region" description="Basic and acidic residues" evidence="1">
    <location>
        <begin position="327"/>
        <end position="337"/>
    </location>
</feature>
<proteinExistence type="predicted"/>
<dbReference type="Pfam" id="PF13411">
    <property type="entry name" value="MerR_1"/>
    <property type="match status" value="1"/>
</dbReference>
<dbReference type="eggNOG" id="COG0789">
    <property type="taxonomic scope" value="Bacteria"/>
</dbReference>
<dbReference type="InterPro" id="IPR009061">
    <property type="entry name" value="DNA-bd_dom_put_sf"/>
</dbReference>
<dbReference type="eggNOG" id="COG5012">
    <property type="taxonomic scope" value="Bacteria"/>
</dbReference>
<dbReference type="InParanoid" id="E8R292"/>
<dbReference type="Gene3D" id="3.40.50.280">
    <property type="entry name" value="Cobalamin-binding domain"/>
    <property type="match status" value="1"/>
</dbReference>
<reference key="1">
    <citation type="submission" date="2010-11" db="EMBL/GenBank/DDBJ databases">
        <title>The complete sequence of chromosome of Isophaera pallida ATCC 43644.</title>
        <authorList>
            <consortium name="US DOE Joint Genome Institute (JGI-PGF)"/>
            <person name="Lucas S."/>
            <person name="Copeland A."/>
            <person name="Lapidus A."/>
            <person name="Bruce D."/>
            <person name="Goodwin L."/>
            <person name="Pitluck S."/>
            <person name="Kyrpides N."/>
            <person name="Mavromatis K."/>
            <person name="Pagani I."/>
            <person name="Ivanova N."/>
            <person name="Saunders E."/>
            <person name="Brettin T."/>
            <person name="Detter J.C."/>
            <person name="Han C."/>
            <person name="Tapia R."/>
            <person name="Land M."/>
            <person name="Hauser L."/>
            <person name="Markowitz V."/>
            <person name="Cheng J.-F."/>
            <person name="Hugenholtz P."/>
            <person name="Woyke T."/>
            <person name="Wu D."/>
            <person name="Eisen J.A."/>
        </authorList>
    </citation>
    <scope>NUCLEOTIDE SEQUENCE</scope>
    <source>
        <strain>ATCC 43644</strain>
    </source>
</reference>
<dbReference type="HOGENOM" id="CLU_045945_3_0_0"/>
<sequence length="356" mass="39910">MTDDHRPRYTIAAVSKLTGINCHTLRVWEKRYGYPRPARSPTGQRRYDDDQVRGLIRASHRVKRGEPPRIVLAEVRLGRLDPSWVVTEPHVRAASELIDRLDAGDPIAAMNYLDSYQSDPWEQLRILEVALTEIGERWYRRDTQIFQEHFASGFIRHKLAGMIETARQRNHHPNQLAVLATLSGERHEGGILAVAVALELQGWRAIYLGPDLPIDQLRGAVTLWKPQAALLSFTLSRNLNAKFRELGTIREIPIFVGGRSIVNHQRLARSRGLIPMLVNATEMRDPFLRELDLWTPSRPPCSEEEAATDAQADLSSSDAKSSSDNLSEDRNGHDREASAPLASSLTLTPSTGSAQG</sequence>
<feature type="region of interest" description="Disordered" evidence="1">
    <location>
        <begin position="298"/>
        <end position="356"/>
    </location>
</feature>
<dbReference type="SUPFAM" id="SSF46955">
    <property type="entry name" value="Putative DNA-binding domain"/>
    <property type="match status" value="1"/>
</dbReference>
<dbReference type="Gene3D" id="1.10.1660.10">
    <property type="match status" value="1"/>
</dbReference>
<dbReference type="CDD" id="cd02065">
    <property type="entry name" value="B12-binding_like"/>
    <property type="match status" value="1"/>
</dbReference>
<dbReference type="Gene3D" id="1.10.1240.10">
    <property type="entry name" value="Methionine synthase domain"/>
    <property type="match status" value="1"/>
</dbReference>
<dbReference type="GO" id="GO:0006355">
    <property type="term" value="P:regulation of DNA-templated transcription"/>
    <property type="evidence" value="ECO:0007669"/>
    <property type="project" value="InterPro"/>
</dbReference>
<evidence type="ECO:0000313" key="3">
    <source>
        <dbReference type="EMBL" id="ADV63522.1"/>
    </source>
</evidence>
<feature type="compositionally biased region" description="Low complexity" evidence="1">
    <location>
        <begin position="308"/>
        <end position="324"/>
    </location>
</feature>
<keyword evidence="4" id="KW-1185">Reference proteome</keyword>
<dbReference type="AlphaFoldDB" id="E8R292"/>
<dbReference type="Proteomes" id="UP000008631">
    <property type="component" value="Chromosome"/>
</dbReference>
<reference evidence="3 4" key="2">
    <citation type="journal article" date="2011" name="Stand. Genomic Sci.">
        <title>Complete genome sequence of Isosphaera pallida type strain (IS1B).</title>
        <authorList>
            <consortium name="US DOE Joint Genome Institute (JGI-PGF)"/>
            <person name="Goker M."/>
            <person name="Cleland D."/>
            <person name="Saunders E."/>
            <person name="Lapidus A."/>
            <person name="Nolan M."/>
            <person name="Lucas S."/>
            <person name="Hammon N."/>
            <person name="Deshpande S."/>
            <person name="Cheng J.F."/>
            <person name="Tapia R."/>
            <person name="Han C."/>
            <person name="Goodwin L."/>
            <person name="Pitluck S."/>
            <person name="Liolios K."/>
            <person name="Pagani I."/>
            <person name="Ivanova N."/>
            <person name="Mavromatis K."/>
            <person name="Pati A."/>
            <person name="Chen A."/>
            <person name="Palaniappan K."/>
            <person name="Land M."/>
            <person name="Hauser L."/>
            <person name="Chang Y.J."/>
            <person name="Jeffries C.D."/>
            <person name="Detter J.C."/>
            <person name="Beck B."/>
            <person name="Woyke T."/>
            <person name="Bristow J."/>
            <person name="Eisen J.A."/>
            <person name="Markowitz V."/>
            <person name="Hugenholtz P."/>
            <person name="Kyrpides N.C."/>
            <person name="Klenk H.P."/>
        </authorList>
    </citation>
    <scope>NUCLEOTIDE SEQUENCE [LARGE SCALE GENOMIC DNA]</scope>
    <source>
        <strain evidence="4">ATCC 43644 / DSM 9630 / IS1B</strain>
    </source>
</reference>
<accession>E8R292</accession>
<feature type="domain" description="HTH merR-type" evidence="2">
    <location>
        <begin position="8"/>
        <end position="53"/>
    </location>
</feature>
<dbReference type="InterPro" id="IPR000551">
    <property type="entry name" value="MerR-type_HTH_dom"/>
</dbReference>
<gene>
    <name evidence="3" type="ordered locus">Isop_2957</name>
</gene>
<dbReference type="GO" id="GO:0046872">
    <property type="term" value="F:metal ion binding"/>
    <property type="evidence" value="ECO:0007669"/>
    <property type="project" value="InterPro"/>
</dbReference>
<protein>
    <submittedName>
        <fullName evidence="3">Regulatory protein MerR</fullName>
    </submittedName>
</protein>
<dbReference type="STRING" id="575540.Isop_2957"/>
<dbReference type="GO" id="GO:0003677">
    <property type="term" value="F:DNA binding"/>
    <property type="evidence" value="ECO:0007669"/>
    <property type="project" value="InterPro"/>
</dbReference>
<dbReference type="GO" id="GO:0031419">
    <property type="term" value="F:cobalamin binding"/>
    <property type="evidence" value="ECO:0007669"/>
    <property type="project" value="InterPro"/>
</dbReference>
<dbReference type="KEGG" id="ipa:Isop_2957"/>
<evidence type="ECO:0000313" key="4">
    <source>
        <dbReference type="Proteomes" id="UP000008631"/>
    </source>
</evidence>
<name>E8R292_ISOPI</name>
<dbReference type="EMBL" id="CP002353">
    <property type="protein sequence ID" value="ADV63522.1"/>
    <property type="molecule type" value="Genomic_DNA"/>
</dbReference>